<protein>
    <submittedName>
        <fullName evidence="2">Uncharacterized protein</fullName>
    </submittedName>
</protein>
<accession>A0AAV7SUI5</accession>
<evidence type="ECO:0000313" key="2">
    <source>
        <dbReference type="EMBL" id="KAJ1167761.1"/>
    </source>
</evidence>
<comment type="caution">
    <text evidence="2">The sequence shown here is derived from an EMBL/GenBank/DDBJ whole genome shotgun (WGS) entry which is preliminary data.</text>
</comment>
<feature type="region of interest" description="Disordered" evidence="1">
    <location>
        <begin position="326"/>
        <end position="358"/>
    </location>
</feature>
<name>A0AAV7SUI5_PLEWA</name>
<dbReference type="Proteomes" id="UP001066276">
    <property type="component" value="Chromosome 4_2"/>
</dbReference>
<proteinExistence type="predicted"/>
<sequence length="389" mass="44414">MVSPVTVRDCSFRRSPPINLSVRAKDLNQCLQPTSPHGCEPYQIQCLQPTSPHGCEPHQIQCLQPTSPHWLEAQQSQCLQPMYLDGHGHQQDCTISRYPPLDFPVNPGEPNLRLTPAFDDEEEPQQDQCTQPETEELVKKQLYADSWDPQQNICLHLPFHEGHERQQNHCRQPVLPDEKESDERIKQELLCFDGEGPQQTHCRQPAFQEEQSLQHNASLQQVLSDAHEQHQKCKTEPMHPEAQNADQHYMLEPLYPENCDQNYKQEPLHPEDWDKNSNLQPTCTDVQGLSVSCSFLAQNTANTDGAIATDPLERGKSDLLLLKGIPAQQPQKESMNSKEKLKASGGRKNFTHKINERKHQSIHRKSLLRALLQAGAVEVTLTPWCWLIE</sequence>
<keyword evidence="3" id="KW-1185">Reference proteome</keyword>
<reference evidence="2" key="1">
    <citation type="journal article" date="2022" name="bioRxiv">
        <title>Sequencing and chromosome-scale assembly of the giantPleurodeles waltlgenome.</title>
        <authorList>
            <person name="Brown T."/>
            <person name="Elewa A."/>
            <person name="Iarovenko S."/>
            <person name="Subramanian E."/>
            <person name="Araus A.J."/>
            <person name="Petzold A."/>
            <person name="Susuki M."/>
            <person name="Suzuki K.-i.T."/>
            <person name="Hayashi T."/>
            <person name="Toyoda A."/>
            <person name="Oliveira C."/>
            <person name="Osipova E."/>
            <person name="Leigh N.D."/>
            <person name="Simon A."/>
            <person name="Yun M.H."/>
        </authorList>
    </citation>
    <scope>NUCLEOTIDE SEQUENCE</scope>
    <source>
        <strain evidence="2">20211129_DDA</strain>
        <tissue evidence="2">Liver</tissue>
    </source>
</reference>
<dbReference type="EMBL" id="JANPWB010000008">
    <property type="protein sequence ID" value="KAJ1167761.1"/>
    <property type="molecule type" value="Genomic_DNA"/>
</dbReference>
<dbReference type="AlphaFoldDB" id="A0AAV7SUI5"/>
<evidence type="ECO:0000256" key="1">
    <source>
        <dbReference type="SAM" id="MobiDB-lite"/>
    </source>
</evidence>
<organism evidence="2 3">
    <name type="scientific">Pleurodeles waltl</name>
    <name type="common">Iberian ribbed newt</name>
    <dbReference type="NCBI Taxonomy" id="8319"/>
    <lineage>
        <taxon>Eukaryota</taxon>
        <taxon>Metazoa</taxon>
        <taxon>Chordata</taxon>
        <taxon>Craniata</taxon>
        <taxon>Vertebrata</taxon>
        <taxon>Euteleostomi</taxon>
        <taxon>Amphibia</taxon>
        <taxon>Batrachia</taxon>
        <taxon>Caudata</taxon>
        <taxon>Salamandroidea</taxon>
        <taxon>Salamandridae</taxon>
        <taxon>Pleurodelinae</taxon>
        <taxon>Pleurodeles</taxon>
    </lineage>
</organism>
<gene>
    <name evidence="2" type="ORF">NDU88_008150</name>
</gene>
<evidence type="ECO:0000313" key="3">
    <source>
        <dbReference type="Proteomes" id="UP001066276"/>
    </source>
</evidence>